<evidence type="ECO:0000313" key="4">
    <source>
        <dbReference type="Proteomes" id="UP000242188"/>
    </source>
</evidence>
<evidence type="ECO:0000256" key="1">
    <source>
        <dbReference type="SAM" id="SignalP"/>
    </source>
</evidence>
<keyword evidence="1" id="KW-0732">Signal</keyword>
<accession>A0A210Q570</accession>
<feature type="signal peptide" evidence="1">
    <location>
        <begin position="1"/>
        <end position="20"/>
    </location>
</feature>
<dbReference type="OrthoDB" id="6101901at2759"/>
<dbReference type="Proteomes" id="UP000242188">
    <property type="component" value="Unassembled WGS sequence"/>
</dbReference>
<name>A0A210Q570_MIZYE</name>
<feature type="chain" id="PRO_5036031171" evidence="1">
    <location>
        <begin position="21"/>
        <end position="113"/>
    </location>
</feature>
<keyword evidence="4" id="KW-1185">Reference proteome</keyword>
<dbReference type="AlphaFoldDB" id="A0A210Q570"/>
<dbReference type="EMBL" id="MH045204">
    <property type="protein sequence ID" value="AXN93472.1"/>
    <property type="molecule type" value="mRNA"/>
</dbReference>
<protein>
    <submittedName>
        <fullName evidence="2">Allatotropin</fullName>
    </submittedName>
</protein>
<dbReference type="PROSITE" id="PS00018">
    <property type="entry name" value="EF_HAND_1"/>
    <property type="match status" value="1"/>
</dbReference>
<evidence type="ECO:0000313" key="3">
    <source>
        <dbReference type="EMBL" id="OWF43892.1"/>
    </source>
</evidence>
<reference evidence="2" key="2">
    <citation type="submission" date="2018-03" db="EMBL/GenBank/DDBJ databases">
        <title>Identification and characterization of neuropeptides by transcriptome and proteome analyses in a bivalve mollusc Patinopecten yessoensis.</title>
        <authorList>
            <person name="Zhang M."/>
            <person name="Wang Y."/>
            <person name="Li Y."/>
            <person name="Li W."/>
            <person name="Li R."/>
            <person name="Xie X."/>
            <person name="Wang S."/>
            <person name="Hu X."/>
            <person name="Zhang L."/>
            <person name="Bao Z."/>
        </authorList>
    </citation>
    <scope>NUCLEOTIDE SEQUENCE</scope>
    <source>
        <tissue evidence="2">Ganglion</tissue>
    </source>
</reference>
<evidence type="ECO:0000313" key="2">
    <source>
        <dbReference type="EMBL" id="AXN93472.1"/>
    </source>
</evidence>
<sequence length="113" mass="12731">MRTCCCLLVLCFVTVSIIDALPQRTLTRTKRGFRQGIVMRIGHGFGKRGDNLFDDFARTTEEENDSQFLMRVEELTEQLADHPEIAEALIRKFVDTNGDGVVTGEELLGKPEV</sequence>
<dbReference type="EMBL" id="NEDP02004986">
    <property type="protein sequence ID" value="OWF43892.1"/>
    <property type="molecule type" value="Genomic_DNA"/>
</dbReference>
<proteinExistence type="evidence at transcript level"/>
<organism evidence="3 4">
    <name type="scientific">Mizuhopecten yessoensis</name>
    <name type="common">Japanese scallop</name>
    <name type="synonym">Patinopecten yessoensis</name>
    <dbReference type="NCBI Taxonomy" id="6573"/>
    <lineage>
        <taxon>Eukaryota</taxon>
        <taxon>Metazoa</taxon>
        <taxon>Spiralia</taxon>
        <taxon>Lophotrochozoa</taxon>
        <taxon>Mollusca</taxon>
        <taxon>Bivalvia</taxon>
        <taxon>Autobranchia</taxon>
        <taxon>Pteriomorphia</taxon>
        <taxon>Pectinida</taxon>
        <taxon>Pectinoidea</taxon>
        <taxon>Pectinidae</taxon>
        <taxon>Mizuhopecten</taxon>
    </lineage>
</organism>
<dbReference type="InterPro" id="IPR018247">
    <property type="entry name" value="EF_Hand_1_Ca_BS"/>
</dbReference>
<reference evidence="3 4" key="1">
    <citation type="journal article" date="2017" name="Nat. Ecol. Evol.">
        <title>Scallop genome provides insights into evolution of bilaterian karyotype and development.</title>
        <authorList>
            <person name="Wang S."/>
            <person name="Zhang J."/>
            <person name="Jiao W."/>
            <person name="Li J."/>
            <person name="Xun X."/>
            <person name="Sun Y."/>
            <person name="Guo X."/>
            <person name="Huan P."/>
            <person name="Dong B."/>
            <person name="Zhang L."/>
            <person name="Hu X."/>
            <person name="Sun X."/>
            <person name="Wang J."/>
            <person name="Zhao C."/>
            <person name="Wang Y."/>
            <person name="Wang D."/>
            <person name="Huang X."/>
            <person name="Wang R."/>
            <person name="Lv J."/>
            <person name="Li Y."/>
            <person name="Zhang Z."/>
            <person name="Liu B."/>
            <person name="Lu W."/>
            <person name="Hui Y."/>
            <person name="Liang J."/>
            <person name="Zhou Z."/>
            <person name="Hou R."/>
            <person name="Li X."/>
            <person name="Liu Y."/>
            <person name="Li H."/>
            <person name="Ning X."/>
            <person name="Lin Y."/>
            <person name="Zhao L."/>
            <person name="Xing Q."/>
            <person name="Dou J."/>
            <person name="Li Y."/>
            <person name="Mao J."/>
            <person name="Guo H."/>
            <person name="Dou H."/>
            <person name="Li T."/>
            <person name="Mu C."/>
            <person name="Jiang W."/>
            <person name="Fu Q."/>
            <person name="Fu X."/>
            <person name="Miao Y."/>
            <person name="Liu J."/>
            <person name="Yu Q."/>
            <person name="Li R."/>
            <person name="Liao H."/>
            <person name="Li X."/>
            <person name="Kong Y."/>
            <person name="Jiang Z."/>
            <person name="Chourrout D."/>
            <person name="Li R."/>
            <person name="Bao Z."/>
        </authorList>
    </citation>
    <scope>NUCLEOTIDE SEQUENCE [LARGE SCALE GENOMIC DNA]</scope>
    <source>
        <strain evidence="3 4">PY_sf001</strain>
    </source>
</reference>
<dbReference type="STRING" id="6573.A0A210Q570"/>
<gene>
    <name evidence="3" type="ORF">KP79_PYT24633</name>
</gene>